<evidence type="ECO:0008006" key="3">
    <source>
        <dbReference type="Google" id="ProtNLM"/>
    </source>
</evidence>
<dbReference type="RefSeq" id="WP_148581622.1">
    <property type="nucleotide sequence ID" value="NZ_SDKK01000042.1"/>
</dbReference>
<evidence type="ECO:0000313" key="1">
    <source>
        <dbReference type="EMBL" id="TYC51378.1"/>
    </source>
</evidence>
<protein>
    <recommendedName>
        <fullName evidence="3">DUF4258 domain-containing protein</fullName>
    </recommendedName>
</protein>
<accession>A0A6C2CBH1</accession>
<gene>
    <name evidence="1" type="ORF">ETQ85_24445</name>
</gene>
<evidence type="ECO:0000313" key="2">
    <source>
        <dbReference type="Proteomes" id="UP000389128"/>
    </source>
</evidence>
<organism evidence="1 2">
    <name type="scientific">Zoogloea oleivorans</name>
    <dbReference type="NCBI Taxonomy" id="1552750"/>
    <lineage>
        <taxon>Bacteria</taxon>
        <taxon>Pseudomonadati</taxon>
        <taxon>Pseudomonadota</taxon>
        <taxon>Betaproteobacteria</taxon>
        <taxon>Rhodocyclales</taxon>
        <taxon>Zoogloeaceae</taxon>
        <taxon>Zoogloea</taxon>
    </lineage>
</organism>
<comment type="caution">
    <text evidence="1">The sequence shown here is derived from an EMBL/GenBank/DDBJ whole genome shotgun (WGS) entry which is preliminary data.</text>
</comment>
<proteinExistence type="predicted"/>
<dbReference type="EMBL" id="SDKK01000042">
    <property type="protein sequence ID" value="TYC51378.1"/>
    <property type="molecule type" value="Genomic_DNA"/>
</dbReference>
<reference evidence="1 2" key="1">
    <citation type="submission" date="2019-01" db="EMBL/GenBank/DDBJ databases">
        <title>Zoogloea oleivorans genome sequencing and assembly.</title>
        <authorList>
            <person name="Tancsics A."/>
            <person name="Farkas M."/>
            <person name="Kriszt B."/>
            <person name="Maroti G."/>
            <person name="Horvath B."/>
        </authorList>
    </citation>
    <scope>NUCLEOTIDE SEQUENCE [LARGE SCALE GENOMIC DNA]</scope>
    <source>
        <strain evidence="1 2">Buc</strain>
    </source>
</reference>
<dbReference type="Proteomes" id="UP000389128">
    <property type="component" value="Unassembled WGS sequence"/>
</dbReference>
<name>A0A6C2CBH1_9RHOO</name>
<dbReference type="AlphaFoldDB" id="A0A6C2CBH1"/>
<keyword evidence="2" id="KW-1185">Reference proteome</keyword>
<sequence>MADRYMTDHARQRRQQRGISELQIELLRTFGEDLYQKGGECLCFIPEKKLIQLRNALDKLGNVAMIKGDAGQVVTVMHVNQRIRHTQHVA</sequence>